<dbReference type="GO" id="GO:0005739">
    <property type="term" value="C:mitochondrion"/>
    <property type="evidence" value="ECO:0007669"/>
    <property type="project" value="TreeGrafter"/>
</dbReference>
<evidence type="ECO:0000256" key="4">
    <source>
        <dbReference type="ARBA" id="ARBA00022840"/>
    </source>
</evidence>
<keyword evidence="5" id="KW-0648">Protein biosynthesis</keyword>
<keyword evidence="6" id="KW-0030">Aminoacyl-tRNA synthetase</keyword>
<organism evidence="12 13">
    <name type="scientific">Crotalus adamanteus</name>
    <name type="common">Eastern diamondback rattlesnake</name>
    <dbReference type="NCBI Taxonomy" id="8729"/>
    <lineage>
        <taxon>Eukaryota</taxon>
        <taxon>Metazoa</taxon>
        <taxon>Chordata</taxon>
        <taxon>Craniata</taxon>
        <taxon>Vertebrata</taxon>
        <taxon>Euteleostomi</taxon>
        <taxon>Lepidosauria</taxon>
        <taxon>Squamata</taxon>
        <taxon>Bifurcata</taxon>
        <taxon>Unidentata</taxon>
        <taxon>Episquamata</taxon>
        <taxon>Toxicofera</taxon>
        <taxon>Serpentes</taxon>
        <taxon>Colubroidea</taxon>
        <taxon>Viperidae</taxon>
        <taxon>Crotalinae</taxon>
        <taxon>Crotalus</taxon>
    </lineage>
</organism>
<dbReference type="GO" id="GO:0006433">
    <property type="term" value="P:prolyl-tRNA aminoacylation"/>
    <property type="evidence" value="ECO:0007669"/>
    <property type="project" value="InterPro"/>
</dbReference>
<dbReference type="SMART" id="SM00028">
    <property type="entry name" value="TPR"/>
    <property type="match status" value="3"/>
</dbReference>
<dbReference type="PRINTS" id="PR01046">
    <property type="entry name" value="TRNASYNTHPRO"/>
</dbReference>
<dbReference type="GO" id="GO:0005524">
    <property type="term" value="F:ATP binding"/>
    <property type="evidence" value="ECO:0007669"/>
    <property type="project" value="UniProtKB-KW"/>
</dbReference>
<dbReference type="InterPro" id="IPR050062">
    <property type="entry name" value="Pro-tRNA_synthetase"/>
</dbReference>
<reference evidence="12 13" key="1">
    <citation type="journal article" date="2024" name="Proc. Natl. Acad. Sci. U.S.A.">
        <title>The genetic regulatory architecture and epigenomic basis for age-related changes in rattlesnake venom.</title>
        <authorList>
            <person name="Hogan M.P."/>
            <person name="Holding M.L."/>
            <person name="Nystrom G.S."/>
            <person name="Colston T.J."/>
            <person name="Bartlett D.A."/>
            <person name="Mason A.J."/>
            <person name="Ellsworth S.A."/>
            <person name="Rautsaw R.M."/>
            <person name="Lawrence K.C."/>
            <person name="Strickland J.L."/>
            <person name="He B."/>
            <person name="Fraser P."/>
            <person name="Margres M.J."/>
            <person name="Gilbert D.M."/>
            <person name="Gibbs H.L."/>
            <person name="Parkinson C.L."/>
            <person name="Rokyta D.R."/>
        </authorList>
    </citation>
    <scope>NUCLEOTIDE SEQUENCE [LARGE SCALE GENOMIC DNA]</scope>
    <source>
        <strain evidence="12">DRR0105</strain>
    </source>
</reference>
<dbReference type="InterPro" id="IPR006195">
    <property type="entry name" value="aa-tRNA-synth_II"/>
</dbReference>
<comment type="caution">
    <text evidence="12">The sequence shown here is derived from an EMBL/GenBank/DDBJ whole genome shotgun (WGS) entry which is preliminary data.</text>
</comment>
<evidence type="ECO:0000313" key="13">
    <source>
        <dbReference type="Proteomes" id="UP001474421"/>
    </source>
</evidence>
<dbReference type="InterPro" id="IPR044059">
    <property type="entry name" value="Csn1/TTC4_wheel"/>
</dbReference>
<dbReference type="Pfam" id="PF00587">
    <property type="entry name" value="tRNA-synt_2b"/>
    <property type="match status" value="1"/>
</dbReference>
<dbReference type="EC" id="6.1.1.15" evidence="1"/>
<keyword evidence="13" id="KW-1185">Reference proteome</keyword>
<evidence type="ECO:0000256" key="10">
    <source>
        <dbReference type="ARBA" id="ARBA00071545"/>
    </source>
</evidence>
<evidence type="ECO:0000256" key="9">
    <source>
        <dbReference type="ARBA" id="ARBA00047671"/>
    </source>
</evidence>
<comment type="catalytic activity">
    <reaction evidence="9">
        <text>tRNA(Pro) + L-proline + ATP = L-prolyl-tRNA(Pro) + AMP + diphosphate</text>
        <dbReference type="Rhea" id="RHEA:14305"/>
        <dbReference type="Rhea" id="RHEA-COMP:9700"/>
        <dbReference type="Rhea" id="RHEA-COMP:9702"/>
        <dbReference type="ChEBI" id="CHEBI:30616"/>
        <dbReference type="ChEBI" id="CHEBI:33019"/>
        <dbReference type="ChEBI" id="CHEBI:60039"/>
        <dbReference type="ChEBI" id="CHEBI:78442"/>
        <dbReference type="ChEBI" id="CHEBI:78532"/>
        <dbReference type="ChEBI" id="CHEBI:456215"/>
        <dbReference type="EC" id="6.1.1.15"/>
    </reaction>
</comment>
<dbReference type="CDD" id="cd00779">
    <property type="entry name" value="ProRS_core_prok"/>
    <property type="match status" value="1"/>
</dbReference>
<evidence type="ECO:0000256" key="7">
    <source>
        <dbReference type="ARBA" id="ARBA00023602"/>
    </source>
</evidence>
<evidence type="ECO:0000256" key="6">
    <source>
        <dbReference type="ARBA" id="ARBA00023146"/>
    </source>
</evidence>
<dbReference type="EMBL" id="JAOTOJ010000003">
    <property type="protein sequence ID" value="KAK9404216.1"/>
    <property type="molecule type" value="Genomic_DNA"/>
</dbReference>
<dbReference type="SUPFAM" id="SSF48452">
    <property type="entry name" value="TPR-like"/>
    <property type="match status" value="1"/>
</dbReference>
<keyword evidence="3" id="KW-0547">Nucleotide-binding</keyword>
<dbReference type="InterPro" id="IPR019734">
    <property type="entry name" value="TPR_rpt"/>
</dbReference>
<evidence type="ECO:0000256" key="2">
    <source>
        <dbReference type="ARBA" id="ARBA00022598"/>
    </source>
</evidence>
<evidence type="ECO:0000256" key="8">
    <source>
        <dbReference type="ARBA" id="ARBA00029731"/>
    </source>
</evidence>
<dbReference type="InterPro" id="IPR011990">
    <property type="entry name" value="TPR-like_helical_dom_sf"/>
</dbReference>
<evidence type="ECO:0000256" key="3">
    <source>
        <dbReference type="ARBA" id="ARBA00022741"/>
    </source>
</evidence>
<dbReference type="InterPro" id="IPR002314">
    <property type="entry name" value="aa-tRNA-synt_IIb"/>
</dbReference>
<dbReference type="GO" id="GO:0004827">
    <property type="term" value="F:proline-tRNA ligase activity"/>
    <property type="evidence" value="ECO:0007669"/>
    <property type="project" value="UniProtKB-EC"/>
</dbReference>
<proteinExistence type="inferred from homology"/>
<dbReference type="SUPFAM" id="SSF55681">
    <property type="entry name" value="Class II aaRS and biotin synthetases"/>
    <property type="match status" value="1"/>
</dbReference>
<dbReference type="Gene3D" id="1.25.40.10">
    <property type="entry name" value="Tetratricopeptide repeat domain"/>
    <property type="match status" value="1"/>
</dbReference>
<dbReference type="Gene3D" id="3.30.930.10">
    <property type="entry name" value="Bira Bifunctional Protein, Domain 2"/>
    <property type="match status" value="1"/>
</dbReference>
<feature type="domain" description="Aminoacyl-transfer RNA synthetases class-II family profile" evidence="11">
    <location>
        <begin position="1"/>
        <end position="267"/>
    </location>
</feature>
<dbReference type="PROSITE" id="PS50862">
    <property type="entry name" value="AA_TRNA_LIGASE_II"/>
    <property type="match status" value="1"/>
</dbReference>
<dbReference type="Pfam" id="PF18972">
    <property type="entry name" value="Wheel"/>
    <property type="match status" value="1"/>
</dbReference>
<gene>
    <name evidence="12" type="ORF">NXF25_009043</name>
</gene>
<accession>A0AAW1BR17</accession>
<evidence type="ECO:0000256" key="1">
    <source>
        <dbReference type="ARBA" id="ARBA00012831"/>
    </source>
</evidence>
<sequence length="697" mass="78985">MEKLIKVLDKEMQAIGGQKLNMPTLCSGKLWKASGRWELMGKELLRVTDRHSQEYCLGPTHEEAITDLVASQGSLSYKQLPLLLYQVTRKFRDEPRPRFGLLRGREFYMKDMYSFDVSEEAALQTYSLVCKAYSNIFSRLGLQFLKVQGATGSIGGTLSHEFQLPSDVGEDRLAMCTNCDFSANLEIVKSDEMRCPVCKGGLVEKKGIEVGHTFFLGTKYSSVFKATVQTADNVPVLAEMGCYGLGVTRILAASIELLSTENAIRWPNLIAPYQVCLIPPKSGSKAHKTTELIEDLHRAASGRAERRSGATLSHMAENEEGDWDAFLDKFQGPQRYEGAFNPTTWEQEFDQIPMFMKNPPSEINPKQNPDLACLQSIVFDEEQSSEEQAKTYKNEGNDYFKEKDYKKSVISYTEGLKKKCSDLELNTVLHTNRAAAHFYLGNYRSALNDAVAARKLKPSHLKAIIRGALCHMELKHFSEAMAWCEEGLKLDPQEKKLLEIRTKADRLKRTEERDLRKARFQEKKEQCQKEALLKAIKDRNIKLSPVPSADEMAISKDLGEMSLDGLSSENGTGAKVCLEDNGSLTWPVLFLYPEHGQTDFISAFHEESRFSDHLIVMFEESPAWDTERKYVPKKLELYFEDEERGDIYQINPETTLLEVLQHERYFVKGGIPAFLVLVKDAAFSKNYLSGKTVHQLK</sequence>
<evidence type="ECO:0000259" key="11">
    <source>
        <dbReference type="PROSITE" id="PS50862"/>
    </source>
</evidence>
<dbReference type="InterPro" id="IPR002316">
    <property type="entry name" value="Pro-tRNA-ligase_IIa"/>
</dbReference>
<dbReference type="InterPro" id="IPR033730">
    <property type="entry name" value="ProRS_core_prok"/>
</dbReference>
<dbReference type="FunFam" id="3.30.930.10:FF:000042">
    <property type="entry name" value="probable proline--tRNA ligase, mitochondrial"/>
    <property type="match status" value="1"/>
</dbReference>
<dbReference type="GO" id="GO:0051879">
    <property type="term" value="F:Hsp90 protein binding"/>
    <property type="evidence" value="ECO:0007669"/>
    <property type="project" value="InterPro"/>
</dbReference>
<comment type="similarity">
    <text evidence="7">Belongs to the TTC4 family.</text>
</comment>
<dbReference type="InterPro" id="IPR045864">
    <property type="entry name" value="aa-tRNA-synth_II/BPL/LPL"/>
</dbReference>
<dbReference type="PANTHER" id="PTHR42753:SF10">
    <property type="entry name" value="PROLINE--TRNA LIGASE, MITOCHONDRIAL-RELATED"/>
    <property type="match status" value="1"/>
</dbReference>
<keyword evidence="2" id="KW-0436">Ligase</keyword>
<dbReference type="CDD" id="cd21380">
    <property type="entry name" value="CTWD_Cns1"/>
    <property type="match status" value="1"/>
</dbReference>
<dbReference type="PANTHER" id="PTHR42753">
    <property type="entry name" value="MITOCHONDRIAL RIBOSOME PROTEIN L39/PROLYL-TRNA LIGASE FAMILY MEMBER"/>
    <property type="match status" value="1"/>
</dbReference>
<protein>
    <recommendedName>
        <fullName evidence="10">Probable proline--tRNA ligase, mitochondrial</fullName>
        <ecNumber evidence="1">6.1.1.15</ecNumber>
    </recommendedName>
    <alternativeName>
        <fullName evidence="8">Prolyl-tRNA synthetase</fullName>
    </alternativeName>
</protein>
<name>A0AAW1BR17_CROAD</name>
<dbReference type="AlphaFoldDB" id="A0AAW1BR17"/>
<keyword evidence="4" id="KW-0067">ATP-binding</keyword>
<evidence type="ECO:0000313" key="12">
    <source>
        <dbReference type="EMBL" id="KAK9404216.1"/>
    </source>
</evidence>
<dbReference type="Proteomes" id="UP001474421">
    <property type="component" value="Unassembled WGS sequence"/>
</dbReference>
<evidence type="ECO:0000256" key="5">
    <source>
        <dbReference type="ARBA" id="ARBA00022917"/>
    </source>
</evidence>